<keyword evidence="1" id="KW-0732">Signal</keyword>
<evidence type="ECO:0000313" key="5">
    <source>
        <dbReference type="Proteomes" id="UP000480164"/>
    </source>
</evidence>
<keyword evidence="5" id="KW-1185">Reference proteome</keyword>
<proteinExistence type="predicted"/>
<organism evidence="3 4">
    <name type="scientific">Erwinia sorbitola</name>
    <dbReference type="NCBI Taxonomy" id="2681984"/>
    <lineage>
        <taxon>Bacteria</taxon>
        <taxon>Pseudomonadati</taxon>
        <taxon>Pseudomonadota</taxon>
        <taxon>Gammaproteobacteria</taxon>
        <taxon>Enterobacterales</taxon>
        <taxon>Erwiniaceae</taxon>
        <taxon>Erwinia</taxon>
    </lineage>
</organism>
<reference evidence="2 5" key="1">
    <citation type="submission" date="2019-11" db="EMBL/GenBank/DDBJ databases">
        <title>Erwinia sp. nov., isolated from feces of birds in Tibet plateau of China.</title>
        <authorList>
            <person name="Ge Y."/>
        </authorList>
    </citation>
    <scope>NUCLEOTIDE SEQUENCE [LARGE SCALE GENOMIC DNA]</scope>
    <source>
        <strain evidence="2 5">J316</strain>
    </source>
</reference>
<evidence type="ECO:0000313" key="2">
    <source>
        <dbReference type="EMBL" id="MTD25632.1"/>
    </source>
</evidence>
<dbReference type="AlphaFoldDB" id="A0A6I6F1P5"/>
<dbReference type="Proteomes" id="UP000480164">
    <property type="component" value="Unassembled WGS sequence"/>
</dbReference>
<sequence>MKILFPGCTLMALMAFALVPVAQAAPGCAPDHQQVNSNNSIVMLGGTARGPLKQFVLGEFGKDVNQQKRMIGEFDRCGVLKRADIRFDKQEGAIQLSLIQSIEHVRDGWLSSYAMTVNDLSSGQARVVNDKHGTTHYRINRRGDIVSSSDTFILNDEKGFTETTHHFDRQQRLIRSVARGSDNNSNGDLLYRWNKKNQLVASESESEKTTWDYDKDGRELRLNIRSDTPISSMTTVDECQLWDERGNCTLSYSHEMEVFPSGIVRRNITAAYRFEYWE</sequence>
<dbReference type="Proteomes" id="UP000424752">
    <property type="component" value="Chromosome"/>
</dbReference>
<evidence type="ECO:0000256" key="1">
    <source>
        <dbReference type="SAM" id="SignalP"/>
    </source>
</evidence>
<evidence type="ECO:0008006" key="6">
    <source>
        <dbReference type="Google" id="ProtNLM"/>
    </source>
</evidence>
<feature type="signal peptide" evidence="1">
    <location>
        <begin position="1"/>
        <end position="24"/>
    </location>
</feature>
<dbReference type="EMBL" id="WLZX01000001">
    <property type="protein sequence ID" value="MTD25632.1"/>
    <property type="molecule type" value="Genomic_DNA"/>
</dbReference>
<evidence type="ECO:0000313" key="3">
    <source>
        <dbReference type="EMBL" id="QGU87810.1"/>
    </source>
</evidence>
<dbReference type="EMBL" id="CP046509">
    <property type="protein sequence ID" value="QGU87810.1"/>
    <property type="molecule type" value="Genomic_DNA"/>
</dbReference>
<dbReference type="Gene3D" id="2.180.10.10">
    <property type="entry name" value="RHS repeat-associated core"/>
    <property type="match status" value="1"/>
</dbReference>
<dbReference type="RefSeq" id="WP_154750964.1">
    <property type="nucleotide sequence ID" value="NZ_CP046509.1"/>
</dbReference>
<gene>
    <name evidence="2" type="ORF">GK011_01550</name>
    <name evidence="3" type="ORF">GN242_11500</name>
</gene>
<accession>A0A6I6F1P5</accession>
<dbReference type="KEGG" id="erwi:GN242_11500"/>
<protein>
    <recommendedName>
        <fullName evidence="6">YD repeat-containing protein</fullName>
    </recommendedName>
</protein>
<accession>A0A6L6GLW6</accession>
<reference evidence="3 4" key="2">
    <citation type="submission" date="2019-12" db="EMBL/GenBank/DDBJ databases">
        <title>Erwinia sp. nov., isolated from droppings of birds in the Qinghai-Tiebt plateau of China.</title>
        <authorList>
            <person name="Ge Y."/>
        </authorList>
    </citation>
    <scope>NUCLEOTIDE SEQUENCE [LARGE SCALE GENOMIC DNA]</scope>
    <source>
        <strain evidence="3 4">J780</strain>
    </source>
</reference>
<feature type="chain" id="PRO_5044633585" description="YD repeat-containing protein" evidence="1">
    <location>
        <begin position="25"/>
        <end position="278"/>
    </location>
</feature>
<name>A0A6I6F1P5_9GAMM</name>
<evidence type="ECO:0000313" key="4">
    <source>
        <dbReference type="Proteomes" id="UP000424752"/>
    </source>
</evidence>